<dbReference type="SUPFAM" id="SSF54928">
    <property type="entry name" value="RNA-binding domain, RBD"/>
    <property type="match status" value="1"/>
</dbReference>
<name>A0A9D3WI76_9ROSI</name>
<dbReference type="GO" id="GO:0003676">
    <property type="term" value="F:nucleic acid binding"/>
    <property type="evidence" value="ECO:0007669"/>
    <property type="project" value="InterPro"/>
</dbReference>
<gene>
    <name evidence="3" type="ORF">J1N35_000839</name>
</gene>
<dbReference type="PANTHER" id="PTHR31286">
    <property type="entry name" value="GLYCINE-RICH CELL WALL STRUCTURAL PROTEIN 1.8-LIKE"/>
    <property type="match status" value="1"/>
</dbReference>
<dbReference type="InterPro" id="IPR035979">
    <property type="entry name" value="RBD_domain_sf"/>
</dbReference>
<dbReference type="Pfam" id="PF14111">
    <property type="entry name" value="DUF4283"/>
    <property type="match status" value="1"/>
</dbReference>
<dbReference type="EMBL" id="JAIQCV010000001">
    <property type="protein sequence ID" value="KAH1129461.1"/>
    <property type="molecule type" value="Genomic_DNA"/>
</dbReference>
<organism evidence="3 4">
    <name type="scientific">Gossypium stocksii</name>
    <dbReference type="NCBI Taxonomy" id="47602"/>
    <lineage>
        <taxon>Eukaryota</taxon>
        <taxon>Viridiplantae</taxon>
        <taxon>Streptophyta</taxon>
        <taxon>Embryophyta</taxon>
        <taxon>Tracheophyta</taxon>
        <taxon>Spermatophyta</taxon>
        <taxon>Magnoliopsida</taxon>
        <taxon>eudicotyledons</taxon>
        <taxon>Gunneridae</taxon>
        <taxon>Pentapetalae</taxon>
        <taxon>rosids</taxon>
        <taxon>malvids</taxon>
        <taxon>Malvales</taxon>
        <taxon>Malvaceae</taxon>
        <taxon>Malvoideae</taxon>
        <taxon>Gossypium</taxon>
    </lineage>
</organism>
<feature type="domain" description="DUF4283" evidence="2">
    <location>
        <begin position="104"/>
        <end position="183"/>
    </location>
</feature>
<keyword evidence="4" id="KW-1185">Reference proteome</keyword>
<dbReference type="AlphaFoldDB" id="A0A9D3WI76"/>
<evidence type="ECO:0000313" key="4">
    <source>
        <dbReference type="Proteomes" id="UP000828251"/>
    </source>
</evidence>
<dbReference type="InterPro" id="IPR040256">
    <property type="entry name" value="At4g02000-like"/>
</dbReference>
<sequence>MSSILCENVGSREEVVEDLIPKKVRFRDKEDEVGNDMLIDSPSRISTSWRDKLVGKSDKEDHNNSVDLDAFDFIEGDIQKTVVNGVPSITFFDRIHQILLQGMENTVVIKFLGRNIGFSVLQNKIYNMWRPLGTIHMMGIENGYFLVKFQNKRDCEKALAEGPWIIFGQYLTVQPWTMTFDTSQAYPSVVMACIRFSGFPNYLYNSKIIIEIGESVGKVDEPNSESVVEVVPNPSETTLENPSRAVDEPEKINESYGPWMIVERKSRRKFRDFNSKYAGNQGKESEGSRFIDLNSRV</sequence>
<protein>
    <recommendedName>
        <fullName evidence="2">DUF4283 domain-containing protein</fullName>
    </recommendedName>
</protein>
<evidence type="ECO:0000259" key="2">
    <source>
        <dbReference type="Pfam" id="PF14111"/>
    </source>
</evidence>
<comment type="caution">
    <text evidence="3">The sequence shown here is derived from an EMBL/GenBank/DDBJ whole genome shotgun (WGS) entry which is preliminary data.</text>
</comment>
<feature type="region of interest" description="Disordered" evidence="1">
    <location>
        <begin position="277"/>
        <end position="297"/>
    </location>
</feature>
<reference evidence="3 4" key="1">
    <citation type="journal article" date="2021" name="Plant Biotechnol. J.">
        <title>Multi-omics assisted identification of the key and species-specific regulatory components of drought-tolerant mechanisms in Gossypium stocksii.</title>
        <authorList>
            <person name="Yu D."/>
            <person name="Ke L."/>
            <person name="Zhang D."/>
            <person name="Wu Y."/>
            <person name="Sun Y."/>
            <person name="Mei J."/>
            <person name="Sun J."/>
            <person name="Sun Y."/>
        </authorList>
    </citation>
    <scope>NUCLEOTIDE SEQUENCE [LARGE SCALE GENOMIC DNA]</scope>
    <source>
        <strain evidence="4">cv. E1</strain>
        <tissue evidence="3">Leaf</tissue>
    </source>
</reference>
<dbReference type="Proteomes" id="UP000828251">
    <property type="component" value="Unassembled WGS sequence"/>
</dbReference>
<dbReference type="OrthoDB" id="984865at2759"/>
<evidence type="ECO:0000256" key="1">
    <source>
        <dbReference type="SAM" id="MobiDB-lite"/>
    </source>
</evidence>
<proteinExistence type="predicted"/>
<evidence type="ECO:0000313" key="3">
    <source>
        <dbReference type="EMBL" id="KAH1129461.1"/>
    </source>
</evidence>
<accession>A0A9D3WI76</accession>
<dbReference type="PANTHER" id="PTHR31286:SF173">
    <property type="entry name" value="DUF4283 DOMAIN-CONTAINING PROTEIN"/>
    <property type="match status" value="1"/>
</dbReference>
<dbReference type="InterPro" id="IPR025558">
    <property type="entry name" value="DUF4283"/>
</dbReference>